<dbReference type="PANTHER" id="PTHR43798:SF33">
    <property type="entry name" value="HYDROLASE, PUTATIVE (AFU_ORTHOLOGUE AFUA_2G14860)-RELATED"/>
    <property type="match status" value="1"/>
</dbReference>
<gene>
    <name evidence="3" type="ORF">SAMN05216480_11917</name>
</gene>
<name>A0A1I7IPZ6_9FLAO</name>
<evidence type="ECO:0000313" key="4">
    <source>
        <dbReference type="Proteomes" id="UP000199138"/>
    </source>
</evidence>
<accession>A0A1I7IPZ6</accession>
<feature type="domain" description="AB hydrolase-1" evidence="2">
    <location>
        <begin position="72"/>
        <end position="321"/>
    </location>
</feature>
<evidence type="ECO:0000259" key="2">
    <source>
        <dbReference type="Pfam" id="PF00561"/>
    </source>
</evidence>
<dbReference type="Proteomes" id="UP000199138">
    <property type="component" value="Unassembled WGS sequence"/>
</dbReference>
<protein>
    <submittedName>
        <fullName evidence="3">Pimeloyl-ACP methyl ester carboxylesterase</fullName>
    </submittedName>
</protein>
<dbReference type="PRINTS" id="PR00111">
    <property type="entry name" value="ABHYDROLASE"/>
</dbReference>
<dbReference type="InterPro" id="IPR050266">
    <property type="entry name" value="AB_hydrolase_sf"/>
</dbReference>
<dbReference type="Pfam" id="PF00561">
    <property type="entry name" value="Abhydrolase_1"/>
    <property type="match status" value="1"/>
</dbReference>
<dbReference type="RefSeq" id="WP_093026400.1">
    <property type="nucleotide sequence ID" value="NZ_FPBK01000019.1"/>
</dbReference>
<dbReference type="GO" id="GO:0047372">
    <property type="term" value="F:monoacylglycerol lipase activity"/>
    <property type="evidence" value="ECO:0007669"/>
    <property type="project" value="TreeGrafter"/>
</dbReference>
<reference evidence="3 4" key="1">
    <citation type="submission" date="2016-10" db="EMBL/GenBank/DDBJ databases">
        <authorList>
            <person name="de Groot N.N."/>
        </authorList>
    </citation>
    <scope>NUCLEOTIDE SEQUENCE [LARGE SCALE GENOMIC DNA]</scope>
    <source>
        <strain evidence="3 4">CGMCC 1.12333</strain>
    </source>
</reference>
<dbReference type="STRING" id="1224947.SAMN05216480_11917"/>
<dbReference type="OrthoDB" id="9773293at2"/>
<dbReference type="PANTHER" id="PTHR43798">
    <property type="entry name" value="MONOACYLGLYCEROL LIPASE"/>
    <property type="match status" value="1"/>
</dbReference>
<keyword evidence="4" id="KW-1185">Reference proteome</keyword>
<dbReference type="Gene3D" id="3.40.50.1820">
    <property type="entry name" value="alpha/beta hydrolase"/>
    <property type="match status" value="1"/>
</dbReference>
<dbReference type="InterPro" id="IPR000073">
    <property type="entry name" value="AB_hydrolase_1"/>
</dbReference>
<dbReference type="GO" id="GO:0016020">
    <property type="term" value="C:membrane"/>
    <property type="evidence" value="ECO:0007669"/>
    <property type="project" value="TreeGrafter"/>
</dbReference>
<evidence type="ECO:0000313" key="3">
    <source>
        <dbReference type="EMBL" id="SFU74971.1"/>
    </source>
</evidence>
<dbReference type="GO" id="GO:0046464">
    <property type="term" value="P:acylglycerol catabolic process"/>
    <property type="evidence" value="ECO:0007669"/>
    <property type="project" value="TreeGrafter"/>
</dbReference>
<proteinExistence type="predicted"/>
<feature type="signal peptide" evidence="1">
    <location>
        <begin position="1"/>
        <end position="18"/>
    </location>
</feature>
<feature type="chain" id="PRO_5011522328" evidence="1">
    <location>
        <begin position="19"/>
        <end position="335"/>
    </location>
</feature>
<dbReference type="InterPro" id="IPR029058">
    <property type="entry name" value="AB_hydrolase_fold"/>
</dbReference>
<dbReference type="SUPFAM" id="SSF53474">
    <property type="entry name" value="alpha/beta-Hydrolases"/>
    <property type="match status" value="1"/>
</dbReference>
<dbReference type="EMBL" id="FPBK01000019">
    <property type="protein sequence ID" value="SFU74971.1"/>
    <property type="molecule type" value="Genomic_DNA"/>
</dbReference>
<organism evidence="3 4">
    <name type="scientific">Pustulibacterium marinum</name>
    <dbReference type="NCBI Taxonomy" id="1224947"/>
    <lineage>
        <taxon>Bacteria</taxon>
        <taxon>Pseudomonadati</taxon>
        <taxon>Bacteroidota</taxon>
        <taxon>Flavobacteriia</taxon>
        <taxon>Flavobacteriales</taxon>
        <taxon>Flavobacteriaceae</taxon>
        <taxon>Pustulibacterium</taxon>
    </lineage>
</organism>
<evidence type="ECO:0000256" key="1">
    <source>
        <dbReference type="SAM" id="SignalP"/>
    </source>
</evidence>
<dbReference type="PRINTS" id="PR00412">
    <property type="entry name" value="EPOXHYDRLASE"/>
</dbReference>
<sequence>MKRTLVLLCVLFSTILFAQTDSTSVTVKSLDAKLTGYEYPYPVLYLILKEQKGVYNMAYMDVKPKNYNGRNVLLFHGKNFNGAYWKSTIDTLTAQGYRVIAPDQIGFGKSDKPENFQYSFAQLAQNTRALLMTLEIEKTAVLGHSMGGMLATRFALMYPEVTDRLVLENPIGLEDYQAKIPYLNVDWWYQNELNKDYAIIKKYQKDNYYGGVWKADYDPYVNILAGWAQGKDKELIAWNNALTYDMILTQPVVHEFKDLKCPVLLIIGTRDRTAIGKALVKKEVKESMGQYNKLGRETRTKIPNSKLVEIENVGHIPHLEAFKKFMDPLLNFLAK</sequence>
<keyword evidence="1" id="KW-0732">Signal</keyword>
<dbReference type="InterPro" id="IPR000639">
    <property type="entry name" value="Epox_hydrolase-like"/>
</dbReference>
<dbReference type="AlphaFoldDB" id="A0A1I7IPZ6"/>